<dbReference type="InterPro" id="IPR004358">
    <property type="entry name" value="Sig_transdc_His_kin-like_C"/>
</dbReference>
<gene>
    <name evidence="7" type="ORF">GCM10023189_24080</name>
</gene>
<keyword evidence="8" id="KW-1185">Reference proteome</keyword>
<keyword evidence="5" id="KW-0472">Membrane</keyword>
<keyword evidence="4" id="KW-0175">Coiled coil</keyword>
<dbReference type="InterPro" id="IPR005467">
    <property type="entry name" value="His_kinase_dom"/>
</dbReference>
<keyword evidence="5" id="KW-1133">Transmembrane helix</keyword>
<proteinExistence type="predicted"/>
<comment type="catalytic activity">
    <reaction evidence="1">
        <text>ATP + protein L-histidine = ADP + protein N-phospho-L-histidine.</text>
        <dbReference type="EC" id="2.7.13.3"/>
    </reaction>
</comment>
<dbReference type="InterPro" id="IPR036890">
    <property type="entry name" value="HATPase_C_sf"/>
</dbReference>
<feature type="coiled-coil region" evidence="4">
    <location>
        <begin position="338"/>
        <end position="369"/>
    </location>
</feature>
<accession>A0ABP8MTQ8</accession>
<feature type="domain" description="Histidine kinase" evidence="6">
    <location>
        <begin position="381"/>
        <end position="620"/>
    </location>
</feature>
<dbReference type="Gene3D" id="1.25.40.10">
    <property type="entry name" value="Tetratricopeptide repeat domain"/>
    <property type="match status" value="1"/>
</dbReference>
<reference evidence="8" key="1">
    <citation type="journal article" date="2019" name="Int. J. Syst. Evol. Microbiol.">
        <title>The Global Catalogue of Microorganisms (GCM) 10K type strain sequencing project: providing services to taxonomists for standard genome sequencing and annotation.</title>
        <authorList>
            <consortium name="The Broad Institute Genomics Platform"/>
            <consortium name="The Broad Institute Genome Sequencing Center for Infectious Disease"/>
            <person name="Wu L."/>
            <person name="Ma J."/>
        </authorList>
    </citation>
    <scope>NUCLEOTIDE SEQUENCE [LARGE SCALE GENOMIC DNA]</scope>
    <source>
        <strain evidence="8">JCM 17927</strain>
    </source>
</reference>
<dbReference type="SUPFAM" id="SSF47384">
    <property type="entry name" value="Homodimeric domain of signal transducing histidine kinase"/>
    <property type="match status" value="1"/>
</dbReference>
<dbReference type="PANTHER" id="PTHR43065">
    <property type="entry name" value="SENSOR HISTIDINE KINASE"/>
    <property type="match status" value="1"/>
</dbReference>
<evidence type="ECO:0000256" key="1">
    <source>
        <dbReference type="ARBA" id="ARBA00000085"/>
    </source>
</evidence>
<dbReference type="Gene3D" id="3.30.565.10">
    <property type="entry name" value="Histidine kinase-like ATPase, C-terminal domain"/>
    <property type="match status" value="1"/>
</dbReference>
<dbReference type="EC" id="2.7.13.3" evidence="2"/>
<organism evidence="7 8">
    <name type="scientific">Nibrella saemangeumensis</name>
    <dbReference type="NCBI Taxonomy" id="1084526"/>
    <lineage>
        <taxon>Bacteria</taxon>
        <taxon>Pseudomonadati</taxon>
        <taxon>Bacteroidota</taxon>
        <taxon>Cytophagia</taxon>
        <taxon>Cytophagales</taxon>
        <taxon>Spirosomataceae</taxon>
        <taxon>Nibrella</taxon>
    </lineage>
</organism>
<dbReference type="PANTHER" id="PTHR43065:SF42">
    <property type="entry name" value="TWO-COMPONENT SENSOR PPRA"/>
    <property type="match status" value="1"/>
</dbReference>
<dbReference type="SUPFAM" id="SSF55874">
    <property type="entry name" value="ATPase domain of HSP90 chaperone/DNA topoisomerase II/histidine kinase"/>
    <property type="match status" value="1"/>
</dbReference>
<evidence type="ECO:0000313" key="7">
    <source>
        <dbReference type="EMBL" id="GAA4455796.1"/>
    </source>
</evidence>
<dbReference type="InterPro" id="IPR036097">
    <property type="entry name" value="HisK_dim/P_sf"/>
</dbReference>
<dbReference type="InterPro" id="IPR011990">
    <property type="entry name" value="TPR-like_helical_dom_sf"/>
</dbReference>
<name>A0ABP8MTQ8_9BACT</name>
<keyword evidence="5" id="KW-0812">Transmembrane</keyword>
<dbReference type="PRINTS" id="PR00344">
    <property type="entry name" value="BCTRLSENSOR"/>
</dbReference>
<feature type="transmembrane region" description="Helical" evidence="5">
    <location>
        <begin position="308"/>
        <end position="325"/>
    </location>
</feature>
<dbReference type="Gene3D" id="1.10.287.130">
    <property type="match status" value="1"/>
</dbReference>
<evidence type="ECO:0000313" key="8">
    <source>
        <dbReference type="Proteomes" id="UP001501175"/>
    </source>
</evidence>
<dbReference type="Pfam" id="PF00512">
    <property type="entry name" value="HisKA"/>
    <property type="match status" value="1"/>
</dbReference>
<evidence type="ECO:0000256" key="5">
    <source>
        <dbReference type="SAM" id="Phobius"/>
    </source>
</evidence>
<comment type="caution">
    <text evidence="7">The sequence shown here is derived from an EMBL/GenBank/DDBJ whole genome shotgun (WGS) entry which is preliminary data.</text>
</comment>
<dbReference type="InterPro" id="IPR003661">
    <property type="entry name" value="HisK_dim/P_dom"/>
</dbReference>
<dbReference type="Pfam" id="PF02518">
    <property type="entry name" value="HATPase_c"/>
    <property type="match status" value="1"/>
</dbReference>
<dbReference type="SUPFAM" id="SSF48452">
    <property type="entry name" value="TPR-like"/>
    <property type="match status" value="2"/>
</dbReference>
<evidence type="ECO:0000256" key="3">
    <source>
        <dbReference type="ARBA" id="ARBA00022553"/>
    </source>
</evidence>
<dbReference type="CDD" id="cd00082">
    <property type="entry name" value="HisKA"/>
    <property type="match status" value="1"/>
</dbReference>
<sequence length="632" mass="71464">MADIAFDYYIANPDTSMKYAQQALKLAEKIKFAKGESRALGIIALVVRQGGDLPKALQLQLKSLQIAVDNHLDLDAGFALMRIANINRDIKNYANALAYYRQAKQRYEAIRNEEGLAATFMNLAVLYSKLEQKDSSLYYSQLAYQKSTRFPLSPRLSLGVLATYVNIQNQYGNQQPDFQLIHKIRRLAIQNHDRRALADVDLKLAQLYREAGRQDSCIYYARTSLTEAQRLSYSQGVLTASDLLAEVFESSDNIREAYRYVKIAKSVNEDLYGAEKIQELQKLVTDEQERQREIEARTIAYQNQVRQYALLAGLGVLLLIAFILYRNNRQQQKANWLLHRQKEEINHQRAKAETALTELKTTQQQLIQREKMASLGELTAGIAHEIQNPLNFVNNLSEVSTELVGELIDEVRAGHSDDALELAEDLKETLEKVNHHGKRADSIVKGMLQHSQASSGQKEPADLNALADEYLRLAYQNLKAKDDSFTADLRLNLDSGLGKVNIAAQDMGRVLFNLYNNAFYAIQEKQKQVLIGYQPQIEVSTHRENGRVELRVKDNGTGIPPEILTKIYQPFFTTKPTGQGTGLGLSLSYDIVTKGHGGAMTVESQTGEFTEFIISLPTEREPYYVGRYLPRD</sequence>
<evidence type="ECO:0000256" key="4">
    <source>
        <dbReference type="SAM" id="Coils"/>
    </source>
</evidence>
<dbReference type="SMART" id="SM00387">
    <property type="entry name" value="HATPase_c"/>
    <property type="match status" value="1"/>
</dbReference>
<dbReference type="PROSITE" id="PS50109">
    <property type="entry name" value="HIS_KIN"/>
    <property type="match status" value="1"/>
</dbReference>
<dbReference type="EMBL" id="BAABHD010000027">
    <property type="protein sequence ID" value="GAA4455796.1"/>
    <property type="molecule type" value="Genomic_DNA"/>
</dbReference>
<evidence type="ECO:0000259" key="6">
    <source>
        <dbReference type="PROSITE" id="PS50109"/>
    </source>
</evidence>
<evidence type="ECO:0000256" key="2">
    <source>
        <dbReference type="ARBA" id="ARBA00012438"/>
    </source>
</evidence>
<dbReference type="SMART" id="SM00388">
    <property type="entry name" value="HisKA"/>
    <property type="match status" value="1"/>
</dbReference>
<dbReference type="Proteomes" id="UP001501175">
    <property type="component" value="Unassembled WGS sequence"/>
</dbReference>
<keyword evidence="3" id="KW-0597">Phosphoprotein</keyword>
<dbReference type="InterPro" id="IPR003594">
    <property type="entry name" value="HATPase_dom"/>
</dbReference>
<dbReference type="RefSeq" id="WP_345243786.1">
    <property type="nucleotide sequence ID" value="NZ_BAABHD010000027.1"/>
</dbReference>
<protein>
    <recommendedName>
        <fullName evidence="2">histidine kinase</fullName>
        <ecNumber evidence="2">2.7.13.3</ecNumber>
    </recommendedName>
</protein>